<reference evidence="1" key="1">
    <citation type="submission" date="2018-02" db="EMBL/GenBank/DDBJ databases">
        <title>Rhizophora mucronata_Transcriptome.</title>
        <authorList>
            <person name="Meera S.P."/>
            <person name="Sreeshan A."/>
            <person name="Augustine A."/>
        </authorList>
    </citation>
    <scope>NUCLEOTIDE SEQUENCE</scope>
    <source>
        <tissue evidence="1">Leaf</tissue>
    </source>
</reference>
<dbReference type="EMBL" id="GGEC01088818">
    <property type="protein sequence ID" value="MBX69302.1"/>
    <property type="molecule type" value="Transcribed_RNA"/>
</dbReference>
<accession>A0A2P2QQK4</accession>
<dbReference type="AlphaFoldDB" id="A0A2P2QQK4"/>
<evidence type="ECO:0000313" key="1">
    <source>
        <dbReference type="EMBL" id="MBX69302.1"/>
    </source>
</evidence>
<name>A0A2P2QQK4_RHIMU</name>
<organism evidence="1">
    <name type="scientific">Rhizophora mucronata</name>
    <name type="common">Asiatic mangrove</name>
    <dbReference type="NCBI Taxonomy" id="61149"/>
    <lineage>
        <taxon>Eukaryota</taxon>
        <taxon>Viridiplantae</taxon>
        <taxon>Streptophyta</taxon>
        <taxon>Embryophyta</taxon>
        <taxon>Tracheophyta</taxon>
        <taxon>Spermatophyta</taxon>
        <taxon>Magnoliopsida</taxon>
        <taxon>eudicotyledons</taxon>
        <taxon>Gunneridae</taxon>
        <taxon>Pentapetalae</taxon>
        <taxon>rosids</taxon>
        <taxon>fabids</taxon>
        <taxon>Malpighiales</taxon>
        <taxon>Rhizophoraceae</taxon>
        <taxon>Rhizophora</taxon>
    </lineage>
</organism>
<protein>
    <submittedName>
        <fullName evidence="1">Uncharacterized protein</fullName>
    </submittedName>
</protein>
<sequence>MPLVQYNDTISLSLCLNQSNFSVVNHKSKPNSN</sequence>
<proteinExistence type="predicted"/>